<evidence type="ECO:0000256" key="1">
    <source>
        <dbReference type="SAM" id="Phobius"/>
    </source>
</evidence>
<comment type="caution">
    <text evidence="2">The sequence shown here is derived from an EMBL/GenBank/DDBJ whole genome shotgun (WGS) entry which is preliminary data.</text>
</comment>
<dbReference type="AlphaFoldDB" id="A0A0P8XTX9"/>
<organism evidence="2 3">
    <name type="scientific">Pseudomonas fluorescens</name>
    <dbReference type="NCBI Taxonomy" id="294"/>
    <lineage>
        <taxon>Bacteria</taxon>
        <taxon>Pseudomonadati</taxon>
        <taxon>Pseudomonadota</taxon>
        <taxon>Gammaproteobacteria</taxon>
        <taxon>Pseudomonadales</taxon>
        <taxon>Pseudomonadaceae</taxon>
        <taxon>Pseudomonas</taxon>
    </lineage>
</organism>
<dbReference type="Proteomes" id="UP000050349">
    <property type="component" value="Unassembled WGS sequence"/>
</dbReference>
<keyword evidence="1" id="KW-0472">Membrane</keyword>
<accession>A0A0P8XTX9</accession>
<name>A0A0P8XTX9_PSEFL</name>
<proteinExistence type="predicted"/>
<sequence length="119" mass="12347">MAWQLATIVAAIVLVAVAHVPILVAFPITMAFGFAAGLFSTPLFSTPVVSAPIVSSPIISAIVPTVVMPVSVVMGQQRSCLLAGHTGQGRPRVVGSLDRSLNGCDFRCDNRGCGLHLCC</sequence>
<keyword evidence="1" id="KW-0812">Transmembrane</keyword>
<dbReference type="PATRIC" id="fig|294.162.peg.1517"/>
<gene>
    <name evidence="2" type="ORF">AN403_4680</name>
</gene>
<evidence type="ECO:0000313" key="3">
    <source>
        <dbReference type="Proteomes" id="UP000050349"/>
    </source>
</evidence>
<protein>
    <submittedName>
        <fullName evidence="2">Uncharacterized protein</fullName>
    </submittedName>
</protein>
<evidence type="ECO:0000313" key="2">
    <source>
        <dbReference type="EMBL" id="KPU60740.1"/>
    </source>
</evidence>
<dbReference type="EMBL" id="LJXB01000065">
    <property type="protein sequence ID" value="KPU60740.1"/>
    <property type="molecule type" value="Genomic_DNA"/>
</dbReference>
<reference evidence="2 3" key="1">
    <citation type="submission" date="2015-09" db="EMBL/GenBank/DDBJ databases">
        <authorList>
            <person name="Jackson K.R."/>
            <person name="Lunt B.L."/>
            <person name="Fisher J.N.B."/>
            <person name="Gardner A.V."/>
            <person name="Bailey M.E."/>
            <person name="Deus L.M."/>
            <person name="Earl A.S."/>
            <person name="Gibby P.D."/>
            <person name="Hartmann K.A."/>
            <person name="Liu J.E."/>
            <person name="Manci A.M."/>
            <person name="Nielsen D.A."/>
            <person name="Solomon M.B."/>
            <person name="Breakwell D.P."/>
            <person name="Burnett S.H."/>
            <person name="Grose J.H."/>
        </authorList>
    </citation>
    <scope>NUCLEOTIDE SEQUENCE [LARGE SCALE GENOMIC DNA]</scope>
    <source>
        <strain evidence="2 3">S613</strain>
    </source>
</reference>
<keyword evidence="1" id="KW-1133">Transmembrane helix</keyword>
<feature type="transmembrane region" description="Helical" evidence="1">
    <location>
        <begin position="49"/>
        <end position="73"/>
    </location>
</feature>